<evidence type="ECO:0000256" key="5">
    <source>
        <dbReference type="ARBA" id="ARBA00022737"/>
    </source>
</evidence>
<evidence type="ECO:0000256" key="8">
    <source>
        <dbReference type="ARBA" id="ARBA00023128"/>
    </source>
</evidence>
<comment type="subcellular location">
    <subcellularLocation>
        <location evidence="1">Mitochondrion membrane</location>
        <topology evidence="1">Multi-pass membrane protein</topology>
    </subcellularLocation>
</comment>
<dbReference type="GO" id="GO:0022857">
    <property type="term" value="F:transmembrane transporter activity"/>
    <property type="evidence" value="ECO:0007669"/>
    <property type="project" value="TreeGrafter"/>
</dbReference>
<dbReference type="GeneID" id="54360490"/>
<evidence type="ECO:0000256" key="4">
    <source>
        <dbReference type="ARBA" id="ARBA00022692"/>
    </source>
</evidence>
<accession>A0A6J3LU64</accession>
<feature type="region of interest" description="Disordered" evidence="12">
    <location>
        <begin position="1"/>
        <end position="20"/>
    </location>
</feature>
<dbReference type="Pfam" id="PF00153">
    <property type="entry name" value="Mito_carr"/>
    <property type="match status" value="1"/>
</dbReference>
<keyword evidence="6" id="KW-0999">Mitochondrion inner membrane</keyword>
<dbReference type="PROSITE" id="PS50920">
    <property type="entry name" value="SOLCAR"/>
    <property type="match status" value="1"/>
</dbReference>
<evidence type="ECO:0000256" key="1">
    <source>
        <dbReference type="ARBA" id="ARBA00004225"/>
    </source>
</evidence>
<keyword evidence="13" id="KW-1185">Reference proteome</keyword>
<dbReference type="SUPFAM" id="SSF103506">
    <property type="entry name" value="Mitochondrial carrier"/>
    <property type="match status" value="1"/>
</dbReference>
<keyword evidence="3 11" id="KW-0813">Transport</keyword>
<evidence type="ECO:0000313" key="13">
    <source>
        <dbReference type="Proteomes" id="UP000504637"/>
    </source>
</evidence>
<evidence type="ECO:0000256" key="7">
    <source>
        <dbReference type="ARBA" id="ARBA00022989"/>
    </source>
</evidence>
<gene>
    <name evidence="14" type="ORF">K489DRAFT_363804</name>
</gene>
<evidence type="ECO:0000256" key="10">
    <source>
        <dbReference type="PROSITE-ProRule" id="PRU00282"/>
    </source>
</evidence>
<reference evidence="14" key="3">
    <citation type="submission" date="2025-08" db="UniProtKB">
        <authorList>
            <consortium name="RefSeq"/>
        </authorList>
    </citation>
    <scope>IDENTIFICATION</scope>
    <source>
        <strain evidence="14">CBS 342.82</strain>
    </source>
</reference>
<evidence type="ECO:0000256" key="9">
    <source>
        <dbReference type="ARBA" id="ARBA00023136"/>
    </source>
</evidence>
<keyword evidence="4 10" id="KW-0812">Transmembrane</keyword>
<evidence type="ECO:0000256" key="6">
    <source>
        <dbReference type="ARBA" id="ARBA00022792"/>
    </source>
</evidence>
<dbReference type="InterPro" id="IPR050567">
    <property type="entry name" value="Mitochondrial_Carrier"/>
</dbReference>
<reference evidence="14" key="2">
    <citation type="submission" date="2020-04" db="EMBL/GenBank/DDBJ databases">
        <authorList>
            <consortium name="NCBI Genome Project"/>
        </authorList>
    </citation>
    <scope>NUCLEOTIDE SEQUENCE</scope>
    <source>
        <strain evidence="14">CBS 342.82</strain>
    </source>
</reference>
<evidence type="ECO:0000256" key="11">
    <source>
        <dbReference type="RuleBase" id="RU000488"/>
    </source>
</evidence>
<dbReference type="RefSeq" id="XP_033456367.1">
    <property type="nucleotide sequence ID" value="XM_033602690.1"/>
</dbReference>
<dbReference type="InterPro" id="IPR023395">
    <property type="entry name" value="MCP_dom_sf"/>
</dbReference>
<protein>
    <submittedName>
        <fullName evidence="14">Mitochondrial carrier</fullName>
    </submittedName>
</protein>
<dbReference type="Gene3D" id="1.50.40.10">
    <property type="entry name" value="Mitochondrial carrier domain"/>
    <property type="match status" value="1"/>
</dbReference>
<dbReference type="Proteomes" id="UP000504637">
    <property type="component" value="Unplaced"/>
</dbReference>
<organism evidence="14">
    <name type="scientific">Dissoconium aciculare CBS 342.82</name>
    <dbReference type="NCBI Taxonomy" id="1314786"/>
    <lineage>
        <taxon>Eukaryota</taxon>
        <taxon>Fungi</taxon>
        <taxon>Dikarya</taxon>
        <taxon>Ascomycota</taxon>
        <taxon>Pezizomycotina</taxon>
        <taxon>Dothideomycetes</taxon>
        <taxon>Dothideomycetidae</taxon>
        <taxon>Mycosphaerellales</taxon>
        <taxon>Dissoconiaceae</taxon>
        <taxon>Dissoconium</taxon>
    </lineage>
</organism>
<keyword evidence="8" id="KW-0496">Mitochondrion</keyword>
<keyword evidence="9 10" id="KW-0472">Membrane</keyword>
<evidence type="ECO:0000256" key="3">
    <source>
        <dbReference type="ARBA" id="ARBA00022448"/>
    </source>
</evidence>
<keyword evidence="5" id="KW-0677">Repeat</keyword>
<feature type="repeat" description="Solcar" evidence="10">
    <location>
        <begin position="153"/>
        <end position="240"/>
    </location>
</feature>
<evidence type="ECO:0000256" key="12">
    <source>
        <dbReference type="SAM" id="MobiDB-lite"/>
    </source>
</evidence>
<dbReference type="PANTHER" id="PTHR45624">
    <property type="entry name" value="MITOCHONDRIAL BASIC AMINO ACIDS TRANSPORTER-RELATED"/>
    <property type="match status" value="1"/>
</dbReference>
<reference evidence="14" key="1">
    <citation type="submission" date="2020-01" db="EMBL/GenBank/DDBJ databases">
        <authorList>
            <consortium name="DOE Joint Genome Institute"/>
            <person name="Haridas S."/>
            <person name="Albert R."/>
            <person name="Binder M."/>
            <person name="Bloem J."/>
            <person name="Labutti K."/>
            <person name="Salamov A."/>
            <person name="Andreopoulos B."/>
            <person name="Baker S.E."/>
            <person name="Barry K."/>
            <person name="Bills G."/>
            <person name="Bluhm B.H."/>
            <person name="Cannon C."/>
            <person name="Castanera R."/>
            <person name="Culley D.E."/>
            <person name="Daum C."/>
            <person name="Ezra D."/>
            <person name="Gonzalez J.B."/>
            <person name="Henrissat B."/>
            <person name="Kuo A."/>
            <person name="Liang C."/>
            <person name="Lipzen A."/>
            <person name="Lutzoni F."/>
            <person name="Magnuson J."/>
            <person name="Mondo S."/>
            <person name="Nolan M."/>
            <person name="Ohm R."/>
            <person name="Pangilinan J."/>
            <person name="Park H.-J."/>
            <person name="Ramirez L."/>
            <person name="Alfaro M."/>
            <person name="Sun H."/>
            <person name="Tritt A."/>
            <person name="Yoshinaga Y."/>
            <person name="Zwiers L.-H."/>
            <person name="Turgeon B.G."/>
            <person name="Goodwin S.B."/>
            <person name="Spatafora J.W."/>
            <person name="Crous P.W."/>
            <person name="Grigoriev I.V."/>
        </authorList>
    </citation>
    <scope>NUCLEOTIDE SEQUENCE</scope>
    <source>
        <strain evidence="14">CBS 342.82</strain>
    </source>
</reference>
<name>A0A6J3LU64_9PEZI</name>
<sequence length="412" mass="46221">MGGVGDASVPDGVQSKDHERVQTAAYHRKKRKEHASTGATAATIRAVSAQLLTFYFRAPVKAFFRPRIDYMGYARAINPNFKAGQAWSWRMSSPVLLASAIHRHGWSFVPNHILPPLMANTAVGAVLYTAYLQTLGHMHEPSSRSTKRVYPPPAPETVFAAGFIAGTIQSILAAPLDALQVRFQASEMLNGKYKNMWQYGARKTREIGARGVFAGWTLSFVRDSFGAGAFFTAFEFVKSQCFYSFVSGFYGQFAKLSEVQQESIQAQRHHRNRPEIKPHYMLEPTFLLLAGASASVAQALIHHPISRIQEIHYARLEWIDTHAHSSQTGGYRLQAFQLYTAAYKKTFKACFAVARREGGLRRFLYKNFIMNTLRQVPSTSAGLIVFEVLRRKYGNDDDAVRIPKNGYEIVLL</sequence>
<dbReference type="GO" id="GO:0031966">
    <property type="term" value="C:mitochondrial membrane"/>
    <property type="evidence" value="ECO:0007669"/>
    <property type="project" value="UniProtKB-SubCell"/>
</dbReference>
<evidence type="ECO:0000256" key="2">
    <source>
        <dbReference type="ARBA" id="ARBA00006375"/>
    </source>
</evidence>
<dbReference type="InterPro" id="IPR018108">
    <property type="entry name" value="MCP_transmembrane"/>
</dbReference>
<dbReference type="PANTHER" id="PTHR45624:SF26">
    <property type="entry name" value="CARRIER PROTEIN, PUTATIVE (AFU_ORTHOLOGUE AFUA_1G07710)-RELATED"/>
    <property type="match status" value="1"/>
</dbReference>
<comment type="similarity">
    <text evidence="2 11">Belongs to the mitochondrial carrier (TC 2.A.29) family.</text>
</comment>
<keyword evidence="7" id="KW-1133">Transmembrane helix</keyword>
<dbReference type="AlphaFoldDB" id="A0A6J3LU64"/>
<dbReference type="OrthoDB" id="3364892at2759"/>
<proteinExistence type="inferred from homology"/>
<evidence type="ECO:0000313" key="14">
    <source>
        <dbReference type="RefSeq" id="XP_033456367.1"/>
    </source>
</evidence>